<protein>
    <recommendedName>
        <fullName evidence="8">Condensin complex subunit 1 C-terminal domain-containing protein</fullName>
    </recommendedName>
</protein>
<keyword evidence="2" id="KW-0132">Cell division</keyword>
<dbReference type="Pfam" id="PF12717">
    <property type="entry name" value="Cnd1"/>
    <property type="match status" value="1"/>
</dbReference>
<dbReference type="EMBL" id="CAUYUJ010008399">
    <property type="protein sequence ID" value="CAK0823833.1"/>
    <property type="molecule type" value="Genomic_DNA"/>
</dbReference>
<keyword evidence="4" id="KW-0226">DNA condensation</keyword>
<evidence type="ECO:0000256" key="1">
    <source>
        <dbReference type="ARBA" id="ARBA00004123"/>
    </source>
</evidence>
<evidence type="ECO:0000313" key="10">
    <source>
        <dbReference type="Proteomes" id="UP001189429"/>
    </source>
</evidence>
<dbReference type="SUPFAM" id="SSF48371">
    <property type="entry name" value="ARM repeat"/>
    <property type="match status" value="1"/>
</dbReference>
<name>A0ABN9RWT8_9DINO</name>
<keyword evidence="5" id="KW-0539">Nucleus</keyword>
<feature type="non-terminal residue" evidence="9">
    <location>
        <position position="268"/>
    </location>
</feature>
<feature type="region of interest" description="Disordered" evidence="7">
    <location>
        <begin position="1"/>
        <end position="21"/>
    </location>
</feature>
<dbReference type="Proteomes" id="UP001189429">
    <property type="component" value="Unassembled WGS sequence"/>
</dbReference>
<proteinExistence type="predicted"/>
<keyword evidence="6" id="KW-0131">Cell cycle</keyword>
<evidence type="ECO:0000256" key="6">
    <source>
        <dbReference type="ARBA" id="ARBA00023306"/>
    </source>
</evidence>
<evidence type="ECO:0000256" key="5">
    <source>
        <dbReference type="ARBA" id="ARBA00023242"/>
    </source>
</evidence>
<dbReference type="InterPro" id="IPR032682">
    <property type="entry name" value="Cnd1_C"/>
</dbReference>
<dbReference type="PANTHER" id="PTHR14222">
    <property type="entry name" value="CONDENSIN"/>
    <property type="match status" value="1"/>
</dbReference>
<dbReference type="Gene3D" id="1.25.10.10">
    <property type="entry name" value="Leucine-rich Repeat Variant"/>
    <property type="match status" value="1"/>
</dbReference>
<evidence type="ECO:0000313" key="9">
    <source>
        <dbReference type="EMBL" id="CAK0823833.1"/>
    </source>
</evidence>
<comment type="caution">
    <text evidence="9">The sequence shown here is derived from an EMBL/GenBank/DDBJ whole genome shotgun (WGS) entry which is preliminary data.</text>
</comment>
<comment type="subcellular location">
    <subcellularLocation>
        <location evidence="1">Nucleus</location>
    </subcellularLocation>
</comment>
<keyword evidence="10" id="KW-1185">Reference proteome</keyword>
<evidence type="ECO:0000256" key="3">
    <source>
        <dbReference type="ARBA" id="ARBA00022776"/>
    </source>
</evidence>
<dbReference type="InterPro" id="IPR011989">
    <property type="entry name" value="ARM-like"/>
</dbReference>
<dbReference type="PANTHER" id="PTHR14222:SF1">
    <property type="entry name" value="CONDENSIN-2 COMPLEX SUBUNIT D3"/>
    <property type="match status" value="1"/>
</dbReference>
<evidence type="ECO:0000256" key="2">
    <source>
        <dbReference type="ARBA" id="ARBA00022618"/>
    </source>
</evidence>
<dbReference type="InterPro" id="IPR016024">
    <property type="entry name" value="ARM-type_fold"/>
</dbReference>
<gene>
    <name evidence="9" type="ORF">PCOR1329_LOCUS24406</name>
</gene>
<organism evidence="9 10">
    <name type="scientific">Prorocentrum cordatum</name>
    <dbReference type="NCBI Taxonomy" id="2364126"/>
    <lineage>
        <taxon>Eukaryota</taxon>
        <taxon>Sar</taxon>
        <taxon>Alveolata</taxon>
        <taxon>Dinophyceae</taxon>
        <taxon>Prorocentrales</taxon>
        <taxon>Prorocentraceae</taxon>
        <taxon>Prorocentrum</taxon>
    </lineage>
</organism>
<sequence>MGWLGGWSPAEPPGVAAGPPPAVATSAGLAPDVRAHAFAALGKVCLRQESLAKRSVELFALHLGEQHPFAVRNNVLVVLADLCVQYTSLVDRFVLCMADLLRDANELLRRQSAMTLASLLSENFVKFRGPLVHRFLFALGDPAGPIRGLVECIFAKILHRRNPALFVQNFTDAVCALNGWAEHPSYQGAVGNERFALAAEPRRRVAVYRFMLSLMTHEQKFNVCSQLVTGFLAPFADAEDGLRLELPATEAEPKGQALGDVLALLGCK</sequence>
<evidence type="ECO:0000256" key="7">
    <source>
        <dbReference type="SAM" id="MobiDB-lite"/>
    </source>
</evidence>
<feature type="domain" description="Condensin complex subunit 1 C-terminal" evidence="8">
    <location>
        <begin position="71"/>
        <end position="229"/>
    </location>
</feature>
<keyword evidence="3" id="KW-0498">Mitosis</keyword>
<evidence type="ECO:0000259" key="8">
    <source>
        <dbReference type="Pfam" id="PF12717"/>
    </source>
</evidence>
<evidence type="ECO:0000256" key="4">
    <source>
        <dbReference type="ARBA" id="ARBA00023067"/>
    </source>
</evidence>
<dbReference type="InterPro" id="IPR026971">
    <property type="entry name" value="CND1/NCAPD3"/>
</dbReference>
<accession>A0ABN9RWT8</accession>
<reference evidence="9" key="1">
    <citation type="submission" date="2023-10" db="EMBL/GenBank/DDBJ databases">
        <authorList>
            <person name="Chen Y."/>
            <person name="Shah S."/>
            <person name="Dougan E. K."/>
            <person name="Thang M."/>
            <person name="Chan C."/>
        </authorList>
    </citation>
    <scope>NUCLEOTIDE SEQUENCE [LARGE SCALE GENOMIC DNA]</scope>
</reference>